<name>A0A0C1QXW4_9BACT</name>
<dbReference type="AlphaFoldDB" id="A0A0C1QXW4"/>
<protein>
    <submittedName>
        <fullName evidence="2">Pilus assembly protein PilZ</fullName>
    </submittedName>
</protein>
<gene>
    <name evidence="2" type="ORF">SE37_10125</name>
</gene>
<evidence type="ECO:0000313" key="3">
    <source>
        <dbReference type="Proteomes" id="UP000031433"/>
    </source>
</evidence>
<dbReference type="GO" id="GO:0035438">
    <property type="term" value="F:cyclic-di-GMP binding"/>
    <property type="evidence" value="ECO:0007669"/>
    <property type="project" value="InterPro"/>
</dbReference>
<proteinExistence type="predicted"/>
<sequence length="244" mass="26982">MAERNVEPTTADEPVRLVFVVEGRVAVAPYLDAVRGEVGAVTVVSSIEELFILMAREAFNGILLDVPTLVRATGTEKASLYDLIQVFPTLRVKWDSRSATVRALFYDRVPGPDAGLGSFVRQVCAHFTPRIIRLRDRVAVHLNVMVSETPSFSPEEVIRTVSLNLSLDGCFLIAVDPWPLGARLWLRMLEFGDQTPIAAEVRWRKPWGVSPGIAGAGVRFLALTDEQKNCIVDLCEHNRVICGI</sequence>
<dbReference type="Proteomes" id="UP000031433">
    <property type="component" value="Unassembled WGS sequence"/>
</dbReference>
<reference evidence="2 3" key="1">
    <citation type="submission" date="2015-01" db="EMBL/GenBank/DDBJ databases">
        <title>Genome sequence of the anaerobic bacterium Geobacter soli GSS01, a dissimilatory Fe(III) reducer from soil.</title>
        <authorList>
            <person name="Yang G."/>
            <person name="Zhou S."/>
        </authorList>
    </citation>
    <scope>NUCLEOTIDE SEQUENCE [LARGE SCALE GENOMIC DNA]</scope>
    <source>
        <strain evidence="2 3">GSS01</strain>
    </source>
</reference>
<evidence type="ECO:0000259" key="1">
    <source>
        <dbReference type="Pfam" id="PF07238"/>
    </source>
</evidence>
<dbReference type="RefSeq" id="WP_039645996.1">
    <property type="nucleotide sequence ID" value="NZ_JXBL01000001.1"/>
</dbReference>
<keyword evidence="3" id="KW-1185">Reference proteome</keyword>
<comment type="caution">
    <text evidence="2">The sequence shown here is derived from an EMBL/GenBank/DDBJ whole genome shotgun (WGS) entry which is preliminary data.</text>
</comment>
<dbReference type="EMBL" id="JXBL01000001">
    <property type="protein sequence ID" value="KIE42961.1"/>
    <property type="molecule type" value="Genomic_DNA"/>
</dbReference>
<evidence type="ECO:0000313" key="2">
    <source>
        <dbReference type="EMBL" id="KIE42961.1"/>
    </source>
</evidence>
<organism evidence="2 3">
    <name type="scientific">Geobacter soli</name>
    <dbReference type="NCBI Taxonomy" id="1510391"/>
    <lineage>
        <taxon>Bacteria</taxon>
        <taxon>Pseudomonadati</taxon>
        <taxon>Thermodesulfobacteriota</taxon>
        <taxon>Desulfuromonadia</taxon>
        <taxon>Geobacterales</taxon>
        <taxon>Geobacteraceae</taxon>
        <taxon>Geobacter</taxon>
    </lineage>
</organism>
<dbReference type="InterPro" id="IPR009875">
    <property type="entry name" value="PilZ_domain"/>
</dbReference>
<dbReference type="Pfam" id="PF07238">
    <property type="entry name" value="PilZ"/>
    <property type="match status" value="1"/>
</dbReference>
<feature type="domain" description="PilZ" evidence="1">
    <location>
        <begin position="137"/>
        <end position="236"/>
    </location>
</feature>
<dbReference type="Gene3D" id="2.40.10.220">
    <property type="entry name" value="predicted glycosyltransferase like domains"/>
    <property type="match status" value="1"/>
</dbReference>
<accession>A0A0C1QXW4</accession>